<dbReference type="SMART" id="SM00384">
    <property type="entry name" value="AT_hook"/>
    <property type="match status" value="3"/>
</dbReference>
<dbReference type="InterPro" id="IPR017956">
    <property type="entry name" value="AT_hook_DNA-bd_motif"/>
</dbReference>
<evidence type="ECO:0000256" key="1">
    <source>
        <dbReference type="SAM" id="MobiDB-lite"/>
    </source>
</evidence>
<sequence>MKEYNQEKKNQQGYNGHETIHKRKANVYENTAYGIDGDNVRKQSSITNMDRPLKQNMALHSEPLKSKIPVRLPLTDITQATTQTANVRSSAHKTNNVALPIGISDIDVRPRGRPRNITDTKHSTHTPIIATTTSLLATPKHTNVFGSTSEVSNIIPRKVGRPRKFQNTTHITHTPTIKRTPSLLATPQHSNVHASSSGVLNITPRTVGRPCKLRHTTNSTHTPTIATTPSLLATPQDSNVAASSSGVSNITPRSVGRPRKVQKITRKMPVNNQRSSFRINTPVNFNIGSTSGTHQQKGKSVRMKSSRRINFNDTDDEDEAEVESQINRFEGISNEYRDHGDPIFGCESCGALLWHAESTVGNTHANSESYSLCCGRGKVMLPKKLKNPPKLLMDLINKKHQKSTTFIDNIRRYNSMFAFTSMGGKQDKSVNTGRGPYCYRIQGMNCHRMGALLPDEGKPPIFSQLYIYDTENEIENRIKFSNNGESTSSGKKKIDHQLTTEIRDMLDTNNPLVAEFRMADGRKYNLPTASKVAALIVGDFDSTKHKRDIILEEQGGDLQRISELHPSYLAL</sequence>
<name>A0ABQ5ESI2_9ASTR</name>
<comment type="caution">
    <text evidence="2">The sequence shown here is derived from an EMBL/GenBank/DDBJ whole genome shotgun (WGS) entry which is preliminary data.</text>
</comment>
<reference evidence="2" key="2">
    <citation type="submission" date="2022-01" db="EMBL/GenBank/DDBJ databases">
        <authorList>
            <person name="Yamashiro T."/>
            <person name="Shiraishi A."/>
            <person name="Satake H."/>
            <person name="Nakayama K."/>
        </authorList>
    </citation>
    <scope>NUCLEOTIDE SEQUENCE</scope>
</reference>
<accession>A0ABQ5ESI2</accession>
<organism evidence="2 3">
    <name type="scientific">Tanacetum coccineum</name>
    <dbReference type="NCBI Taxonomy" id="301880"/>
    <lineage>
        <taxon>Eukaryota</taxon>
        <taxon>Viridiplantae</taxon>
        <taxon>Streptophyta</taxon>
        <taxon>Embryophyta</taxon>
        <taxon>Tracheophyta</taxon>
        <taxon>Spermatophyta</taxon>
        <taxon>Magnoliopsida</taxon>
        <taxon>eudicotyledons</taxon>
        <taxon>Gunneridae</taxon>
        <taxon>Pentapetalae</taxon>
        <taxon>asterids</taxon>
        <taxon>campanulids</taxon>
        <taxon>Asterales</taxon>
        <taxon>Asteraceae</taxon>
        <taxon>Asteroideae</taxon>
        <taxon>Anthemideae</taxon>
        <taxon>Anthemidinae</taxon>
        <taxon>Tanacetum</taxon>
    </lineage>
</organism>
<protein>
    <recommendedName>
        <fullName evidence="4">Helitron helicase-like domain-containing protein</fullName>
    </recommendedName>
</protein>
<dbReference type="PANTHER" id="PTHR45786">
    <property type="entry name" value="DNA BINDING PROTEIN-LIKE"/>
    <property type="match status" value="1"/>
</dbReference>
<dbReference type="Proteomes" id="UP001151760">
    <property type="component" value="Unassembled WGS sequence"/>
</dbReference>
<reference evidence="2" key="1">
    <citation type="journal article" date="2022" name="Int. J. Mol. Sci.">
        <title>Draft Genome of Tanacetum Coccineum: Genomic Comparison of Closely Related Tanacetum-Family Plants.</title>
        <authorList>
            <person name="Yamashiro T."/>
            <person name="Shiraishi A."/>
            <person name="Nakayama K."/>
            <person name="Satake H."/>
        </authorList>
    </citation>
    <scope>NUCLEOTIDE SEQUENCE</scope>
</reference>
<evidence type="ECO:0000313" key="3">
    <source>
        <dbReference type="Proteomes" id="UP001151760"/>
    </source>
</evidence>
<dbReference type="EMBL" id="BQNB010016632">
    <property type="protein sequence ID" value="GJT53951.1"/>
    <property type="molecule type" value="Genomic_DNA"/>
</dbReference>
<dbReference type="PANTHER" id="PTHR45786:SF74">
    <property type="entry name" value="ATP-DEPENDENT DNA HELICASE"/>
    <property type="match status" value="1"/>
</dbReference>
<feature type="compositionally biased region" description="Polar residues" evidence="1">
    <location>
        <begin position="282"/>
        <end position="295"/>
    </location>
</feature>
<evidence type="ECO:0008006" key="4">
    <source>
        <dbReference type="Google" id="ProtNLM"/>
    </source>
</evidence>
<proteinExistence type="predicted"/>
<keyword evidence="3" id="KW-1185">Reference proteome</keyword>
<feature type="region of interest" description="Disordered" evidence="1">
    <location>
        <begin position="237"/>
        <end position="260"/>
    </location>
</feature>
<evidence type="ECO:0000313" key="2">
    <source>
        <dbReference type="EMBL" id="GJT53951.1"/>
    </source>
</evidence>
<feature type="region of interest" description="Disordered" evidence="1">
    <location>
        <begin position="1"/>
        <end position="22"/>
    </location>
</feature>
<gene>
    <name evidence="2" type="ORF">Tco_0989005</name>
</gene>
<feature type="compositionally biased region" description="Low complexity" evidence="1">
    <location>
        <begin position="238"/>
        <end position="249"/>
    </location>
</feature>
<feature type="compositionally biased region" description="Basic residues" evidence="1">
    <location>
        <begin position="296"/>
        <end position="305"/>
    </location>
</feature>
<feature type="compositionally biased region" description="Basic and acidic residues" evidence="1">
    <location>
        <begin position="1"/>
        <end position="10"/>
    </location>
</feature>
<feature type="region of interest" description="Disordered" evidence="1">
    <location>
        <begin position="282"/>
        <end position="305"/>
    </location>
</feature>